<keyword evidence="4 9" id="KW-0812">Transmembrane</keyword>
<feature type="domain" description="Cell envelope-related transcriptional attenuator" evidence="10">
    <location>
        <begin position="78"/>
        <end position="220"/>
    </location>
</feature>
<dbReference type="Gene3D" id="3.40.630.190">
    <property type="entry name" value="LCP protein"/>
    <property type="match status" value="1"/>
</dbReference>
<evidence type="ECO:0000313" key="12">
    <source>
        <dbReference type="Proteomes" id="UP001552502"/>
    </source>
</evidence>
<evidence type="ECO:0000256" key="5">
    <source>
        <dbReference type="ARBA" id="ARBA00022968"/>
    </source>
</evidence>
<dbReference type="EC" id="2.7.8.-" evidence="9"/>
<name>A0ABV3IHJ5_9BACI</name>
<feature type="topological domain" description="Cytoplasmic" evidence="9">
    <location>
        <begin position="1"/>
        <end position="4"/>
    </location>
</feature>
<sequence length="304" mass="34314">MMKKILLWILGIIVFLVIAGGGYAYYMYSSVTGTLDKMHTPLERDHSTKRSTDVKLGNSQPVSILLLGADERGADKGRSDSIMLLTLNPKDSSMKMVSIPRDTYTEIVGKGKKDKINHAYAFGGIEMSVNTVENFLDVPVDYYIEVNMEGFQDIVDAVGGVDVNNDLAFTLEGQTFEKGTIHLNGEQALKYTRMRKEDPRGDFGRQMRQRQVLEAVISKGANISSITKLGTMLEAVEKNVKTNLNQDQMWDLQSNYKAAMNKKEEIQIPGDGRKQDGIWYYFVSEKDRKDLSNKLREHLELPKQ</sequence>
<feature type="topological domain" description="Extracellular" evidence="9">
    <location>
        <begin position="26"/>
        <end position="304"/>
    </location>
</feature>
<evidence type="ECO:0000256" key="7">
    <source>
        <dbReference type="ARBA" id="ARBA00023136"/>
    </source>
</evidence>
<evidence type="ECO:0000256" key="8">
    <source>
        <dbReference type="ARBA" id="ARBA00023316"/>
    </source>
</evidence>
<evidence type="ECO:0000256" key="2">
    <source>
        <dbReference type="ARBA" id="ARBA00022475"/>
    </source>
</evidence>
<keyword evidence="3 9" id="KW-0808">Transferase</keyword>
<reference evidence="11 12" key="1">
    <citation type="journal article" date="2023" name="Proc. Natl. Acad. Sci. U.S.A.">
        <title>Bacterial tolerance to host-exuded specialized metabolites structures the maize root microbiome.</title>
        <authorList>
            <person name="Thoenen L."/>
            <person name="Giroud C."/>
            <person name="Kreuzer M."/>
            <person name="Waelchli J."/>
            <person name="Gfeller V."/>
            <person name="Deslandes-Herold G."/>
            <person name="Mateo P."/>
            <person name="Robert C.A.M."/>
            <person name="Ahrens C.H."/>
            <person name="Rubio-Somoza I."/>
            <person name="Bruggmann R."/>
            <person name="Erb M."/>
            <person name="Schlaeppi K."/>
        </authorList>
    </citation>
    <scope>NUCLEOTIDE SEQUENCE [LARGE SCALE GENOMIC DNA]</scope>
    <source>
        <strain evidence="11 12">LBA1-1-1.1</strain>
    </source>
</reference>
<dbReference type="InterPro" id="IPR004474">
    <property type="entry name" value="LytR_CpsA_psr"/>
</dbReference>
<comment type="similarity">
    <text evidence="1 9">Belongs to the LytR/CpsA/Psr (LCP) family.</text>
</comment>
<dbReference type="NCBIfam" id="NF006897">
    <property type="entry name" value="PRK09379.1"/>
    <property type="match status" value="1"/>
</dbReference>
<comment type="caution">
    <text evidence="11">The sequence shown here is derived from an EMBL/GenBank/DDBJ whole genome shotgun (WGS) entry which is preliminary data.</text>
</comment>
<dbReference type="NCBIfam" id="TIGR00350">
    <property type="entry name" value="lytR_cpsA_psr"/>
    <property type="match status" value="1"/>
</dbReference>
<organism evidence="11 12">
    <name type="scientific">Bacillus proteolyticus</name>
    <dbReference type="NCBI Taxonomy" id="2026192"/>
    <lineage>
        <taxon>Bacteria</taxon>
        <taxon>Bacillati</taxon>
        <taxon>Bacillota</taxon>
        <taxon>Bacilli</taxon>
        <taxon>Bacillales</taxon>
        <taxon>Bacillaceae</taxon>
        <taxon>Bacillus</taxon>
        <taxon>Bacillus cereus group</taxon>
    </lineage>
</organism>
<keyword evidence="6 9" id="KW-1133">Transmembrane helix</keyword>
<dbReference type="PANTHER" id="PTHR33392:SF6">
    <property type="entry name" value="POLYISOPRENYL-TEICHOIC ACID--PEPTIDOGLYCAN TEICHOIC ACID TRANSFERASE TAGU"/>
    <property type="match status" value="1"/>
</dbReference>
<dbReference type="InterPro" id="IPR050922">
    <property type="entry name" value="LytR/CpsA/Psr_CW_biosynth"/>
</dbReference>
<evidence type="ECO:0000256" key="4">
    <source>
        <dbReference type="ARBA" id="ARBA00022692"/>
    </source>
</evidence>
<evidence type="ECO:0000256" key="1">
    <source>
        <dbReference type="ARBA" id="ARBA00006068"/>
    </source>
</evidence>
<comment type="pathway">
    <text evidence="9">Cell wall biogenesis.</text>
</comment>
<dbReference type="PANTHER" id="PTHR33392">
    <property type="entry name" value="POLYISOPRENYL-TEICHOIC ACID--PEPTIDOGLYCAN TEICHOIC ACID TRANSFERASE TAGU"/>
    <property type="match status" value="1"/>
</dbReference>
<comment type="function">
    <text evidence="9">May catalyze the final step in cell wall teichoic acid biosynthesis, the transfer of the anionic cell wall polymers (APs) from their lipid-linked precursor to the cell wall peptidoglycan (PG).</text>
</comment>
<evidence type="ECO:0000256" key="3">
    <source>
        <dbReference type="ARBA" id="ARBA00022679"/>
    </source>
</evidence>
<gene>
    <name evidence="9" type="primary">tagU</name>
    <name evidence="11" type="ORF">MRBLBA1_004428</name>
</gene>
<evidence type="ECO:0000256" key="9">
    <source>
        <dbReference type="HAMAP-Rule" id="MF_01140"/>
    </source>
</evidence>
<keyword evidence="7 9" id="KW-0472">Membrane</keyword>
<evidence type="ECO:0000313" key="11">
    <source>
        <dbReference type="EMBL" id="MEV4913518.1"/>
    </source>
</evidence>
<keyword evidence="2 9" id="KW-1003">Cell membrane</keyword>
<dbReference type="InterPro" id="IPR023734">
    <property type="entry name" value="TagU"/>
</dbReference>
<comment type="subcellular location">
    <subcellularLocation>
        <location evidence="9">Cell membrane</location>
        <topology evidence="9">Single-pass type II membrane protein</topology>
    </subcellularLocation>
</comment>
<dbReference type="HAMAP" id="MF_01140">
    <property type="entry name" value="TagU_transferase"/>
    <property type="match status" value="1"/>
</dbReference>
<accession>A0ABV3IHJ5</accession>
<keyword evidence="8 9" id="KW-0961">Cell wall biogenesis/degradation</keyword>
<evidence type="ECO:0000259" key="10">
    <source>
        <dbReference type="Pfam" id="PF03816"/>
    </source>
</evidence>
<dbReference type="RefSeq" id="WP_033658499.1">
    <property type="nucleotide sequence ID" value="NZ_JBEGIE010000055.1"/>
</dbReference>
<dbReference type="Proteomes" id="UP001552502">
    <property type="component" value="Unassembled WGS sequence"/>
</dbReference>
<dbReference type="EMBL" id="JBEGIE010000055">
    <property type="protein sequence ID" value="MEV4913518.1"/>
    <property type="molecule type" value="Genomic_DNA"/>
</dbReference>
<dbReference type="Pfam" id="PF03816">
    <property type="entry name" value="LytR_cpsA_psr"/>
    <property type="match status" value="1"/>
</dbReference>
<evidence type="ECO:0000256" key="6">
    <source>
        <dbReference type="ARBA" id="ARBA00022989"/>
    </source>
</evidence>
<keyword evidence="12" id="KW-1185">Reference proteome</keyword>
<proteinExistence type="inferred from homology"/>
<protein>
    <recommendedName>
        <fullName evidence="9">Polyisoprenyl-teichoic acid--peptidoglycan teichoic acid transferase TagU</fullName>
        <ecNumber evidence="9">2.7.8.-</ecNumber>
    </recommendedName>
</protein>
<keyword evidence="5 9" id="KW-0735">Signal-anchor</keyword>